<dbReference type="PATRIC" id="fig|1769779.3.peg.433"/>
<dbReference type="EMBL" id="CP014143">
    <property type="protein sequence ID" value="AOS95903.1"/>
    <property type="molecule type" value="Genomic_DNA"/>
</dbReference>
<name>A0A1C9W426_9GAMM</name>
<accession>A0A1C9W426</accession>
<proteinExistence type="predicted"/>
<feature type="signal peptide" evidence="1">
    <location>
        <begin position="1"/>
        <end position="27"/>
    </location>
</feature>
<dbReference type="STRING" id="1769779.AUP74_00432"/>
<evidence type="ECO:0000313" key="3">
    <source>
        <dbReference type="Proteomes" id="UP000095672"/>
    </source>
</evidence>
<sequence length="235" mass="25742" precursor="true">MYPTFSLPFGAAVLILALLGGCASAPADRPDVAAASSAHFTMIGDGGGRTGGLQPRSSRLDQVSAVFALDLSGAKVHVAPLEIRYRRQSPGSIQPLGWRNRELDASDRARLQGIVEEAFAERFLGRRGGRLTPDARTADYTLRLALDDFLLPAPLEQTTRLRQVFTESVAYGTLSGTLYDSRGNVVLEFRDRREFGENFAGPGGSSLQRFSPPAFWADMRMDMRSIFESLDRSLR</sequence>
<protein>
    <recommendedName>
        <fullName evidence="4">Lipoprotein</fullName>
    </recommendedName>
</protein>
<dbReference type="KEGG" id="micc:AUP74_00432"/>
<dbReference type="OrthoDB" id="5741521at2"/>
<keyword evidence="1" id="KW-0732">Signal</keyword>
<dbReference type="RefSeq" id="WP_069946114.1">
    <property type="nucleotide sequence ID" value="NZ_CP014143.1"/>
</dbReference>
<organism evidence="2 3">
    <name type="scientific">Microbulbifer aggregans</name>
    <dbReference type="NCBI Taxonomy" id="1769779"/>
    <lineage>
        <taxon>Bacteria</taxon>
        <taxon>Pseudomonadati</taxon>
        <taxon>Pseudomonadota</taxon>
        <taxon>Gammaproteobacteria</taxon>
        <taxon>Cellvibrionales</taxon>
        <taxon>Microbulbiferaceae</taxon>
        <taxon>Microbulbifer</taxon>
    </lineage>
</organism>
<reference evidence="3" key="1">
    <citation type="submission" date="2016-01" db="EMBL/GenBank/DDBJ databases">
        <title>Complete genome sequence of Microbulbifer sp. CCB-MM1, a halophile isolated from Matang Mangrove Forest, Perak.</title>
        <authorList>
            <person name="Moh T.H."/>
            <person name="Dinesh B."/>
            <person name="Lau N.-S."/>
            <person name="Go F."/>
            <person name="Alexander Chong S.-C."/>
        </authorList>
    </citation>
    <scope>NUCLEOTIDE SEQUENCE [LARGE SCALE GENOMIC DNA]</scope>
    <source>
        <strain evidence="3">CCB-MM1</strain>
    </source>
</reference>
<dbReference type="Proteomes" id="UP000095672">
    <property type="component" value="Chromosome"/>
</dbReference>
<evidence type="ECO:0008006" key="4">
    <source>
        <dbReference type="Google" id="ProtNLM"/>
    </source>
</evidence>
<evidence type="ECO:0000313" key="2">
    <source>
        <dbReference type="EMBL" id="AOS95903.1"/>
    </source>
</evidence>
<feature type="chain" id="PRO_5008895364" description="Lipoprotein" evidence="1">
    <location>
        <begin position="28"/>
        <end position="235"/>
    </location>
</feature>
<dbReference type="AlphaFoldDB" id="A0A1C9W426"/>
<gene>
    <name evidence="2" type="ORF">AUP74_00432</name>
</gene>
<keyword evidence="3" id="KW-1185">Reference proteome</keyword>
<evidence type="ECO:0000256" key="1">
    <source>
        <dbReference type="SAM" id="SignalP"/>
    </source>
</evidence>